<reference evidence="3 4" key="1">
    <citation type="submission" date="2018-10" db="EMBL/GenBank/DDBJ databases">
        <title>Genomic Encyclopedia of Archaeal and Bacterial Type Strains, Phase II (KMG-II): from individual species to whole genera.</title>
        <authorList>
            <person name="Goeker M."/>
        </authorList>
    </citation>
    <scope>NUCLEOTIDE SEQUENCE [LARGE SCALE GENOMIC DNA]</scope>
    <source>
        <strain evidence="3 4">DSM 23424</strain>
    </source>
</reference>
<gene>
    <name evidence="3" type="ORF">BXY75_1144</name>
</gene>
<dbReference type="InterPro" id="IPR036291">
    <property type="entry name" value="NAD(P)-bd_dom_sf"/>
</dbReference>
<keyword evidence="4" id="KW-1185">Reference proteome</keyword>
<comment type="similarity">
    <text evidence="1">Belongs to the short-chain dehydrogenases/reductases (SDR) family.</text>
</comment>
<dbReference type="AlphaFoldDB" id="A0A3L9YU43"/>
<dbReference type="OrthoDB" id="9803333at2"/>
<dbReference type="PANTHER" id="PTHR43477">
    <property type="entry name" value="DIHYDROANTICAPSIN 7-DEHYDROGENASE"/>
    <property type="match status" value="1"/>
</dbReference>
<name>A0A3L9YU43_9FLAO</name>
<dbReference type="PRINTS" id="PR00081">
    <property type="entry name" value="GDHRDH"/>
</dbReference>
<dbReference type="SUPFAM" id="SSF51735">
    <property type="entry name" value="NAD(P)-binding Rossmann-fold domains"/>
    <property type="match status" value="1"/>
</dbReference>
<evidence type="ECO:0000256" key="2">
    <source>
        <dbReference type="ARBA" id="ARBA00023002"/>
    </source>
</evidence>
<dbReference type="InterPro" id="IPR002347">
    <property type="entry name" value="SDR_fam"/>
</dbReference>
<keyword evidence="2" id="KW-0560">Oxidoreductase</keyword>
<comment type="caution">
    <text evidence="3">The sequence shown here is derived from an EMBL/GenBank/DDBJ whole genome shotgun (WGS) entry which is preliminary data.</text>
</comment>
<evidence type="ECO:0000313" key="4">
    <source>
        <dbReference type="Proteomes" id="UP000271339"/>
    </source>
</evidence>
<sequence length="272" mass="30043">MQEASENTDQQTKESTEHLSNLWAIILGGSSGLGLATAQKLASQDMNICIVHRDRKSNMPDLEKRFNEMRSNGVEVLTFNSDALSSETIEMVLSKIPDNKVKLLLHSIAKGSVKPMLSEDNNILSREDLDITIHAMGTSWYQWTQKLIQHKKFTVKARNMAFTSEGNTKVWKGYGAVSAAKASLEALMRNMAVELAPIGITSNCIQAGATITPSFNVIPGSEKLAEFARKRNPFKRLTTPKDVANVVYLMCRPESDWINGTVIKVDGGESIQ</sequence>
<dbReference type="Pfam" id="PF13561">
    <property type="entry name" value="adh_short_C2"/>
    <property type="match status" value="1"/>
</dbReference>
<dbReference type="RefSeq" id="WP_121906732.1">
    <property type="nucleotide sequence ID" value="NZ_REFC01000012.1"/>
</dbReference>
<dbReference type="Gene3D" id="3.40.50.720">
    <property type="entry name" value="NAD(P)-binding Rossmann-like Domain"/>
    <property type="match status" value="2"/>
</dbReference>
<dbReference type="PANTHER" id="PTHR43477:SF1">
    <property type="entry name" value="DIHYDROANTICAPSIN 7-DEHYDROGENASE"/>
    <property type="match status" value="1"/>
</dbReference>
<evidence type="ECO:0000313" key="3">
    <source>
        <dbReference type="EMBL" id="RMA64271.1"/>
    </source>
</evidence>
<dbReference type="Proteomes" id="UP000271339">
    <property type="component" value="Unassembled WGS sequence"/>
</dbReference>
<dbReference type="GO" id="GO:0016491">
    <property type="term" value="F:oxidoreductase activity"/>
    <property type="evidence" value="ECO:0007669"/>
    <property type="project" value="UniProtKB-KW"/>
</dbReference>
<dbReference type="EMBL" id="REFC01000012">
    <property type="protein sequence ID" value="RMA64271.1"/>
    <property type="molecule type" value="Genomic_DNA"/>
</dbReference>
<organism evidence="3 4">
    <name type="scientific">Ulvibacter antarcticus</name>
    <dbReference type="NCBI Taxonomy" id="442714"/>
    <lineage>
        <taxon>Bacteria</taxon>
        <taxon>Pseudomonadati</taxon>
        <taxon>Bacteroidota</taxon>
        <taxon>Flavobacteriia</taxon>
        <taxon>Flavobacteriales</taxon>
        <taxon>Flavobacteriaceae</taxon>
        <taxon>Ulvibacter</taxon>
    </lineage>
</organism>
<proteinExistence type="inferred from homology"/>
<evidence type="ECO:0000256" key="1">
    <source>
        <dbReference type="ARBA" id="ARBA00006484"/>
    </source>
</evidence>
<dbReference type="InterPro" id="IPR051122">
    <property type="entry name" value="SDR_DHRS6-like"/>
</dbReference>
<accession>A0A3L9YU43</accession>
<protein>
    <submittedName>
        <fullName evidence="3">NAD(P)-dependent dehydrogenase (Short-subunit alcohol dehydrogenase family)</fullName>
    </submittedName>
</protein>